<sequence length="189" mass="20056">MNRMRPTVGLDAVLNAEGTTAPTDQDGLDDATIFEILGNKRRRACLHCLAEHETGMSVSSLGRQVARAVADAGTDSDELYDSVYISLCQTHLPKLDAVGLVEYDHDRKQVAPGPRFDAIRQQFEAARTIEGRSSDTVRAGPVASVLTIAVSAAAAVSPPAARPILLFGLVAVHLFILAVTSTSISPVGY</sequence>
<dbReference type="Proteomes" id="UP000304382">
    <property type="component" value="Unassembled WGS sequence"/>
</dbReference>
<keyword evidence="1" id="KW-0812">Transmembrane</keyword>
<keyword evidence="4" id="KW-1185">Reference proteome</keyword>
<gene>
    <name evidence="3" type="ORF">Harman_24280</name>
</gene>
<evidence type="ECO:0000259" key="2">
    <source>
        <dbReference type="Pfam" id="PF24035"/>
    </source>
</evidence>
<dbReference type="InterPro" id="IPR036388">
    <property type="entry name" value="WH-like_DNA-bd_sf"/>
</dbReference>
<dbReference type="EMBL" id="BIXZ01000004">
    <property type="protein sequence ID" value="GCF14493.1"/>
    <property type="molecule type" value="Genomic_DNA"/>
</dbReference>
<reference evidence="3 4" key="1">
    <citation type="submission" date="2019-02" db="EMBL/GenBank/DDBJ databases">
        <title>Haloarcula mannanilyticum sp. nov., a mannan degrading haloarchaeon isolated from commercial salt.</title>
        <authorList>
            <person name="Enomoto S."/>
            <person name="Shimane Y."/>
            <person name="Kamekura M."/>
            <person name="Ito T."/>
            <person name="Moriya O."/>
            <person name="Ihara K."/>
            <person name="Takahashi-Ando N."/>
            <person name="Fukushima Y."/>
            <person name="Yoshida Y."/>
            <person name="Usama R."/>
            <person name="Takai K."/>
            <person name="Minegishi H."/>
        </authorList>
    </citation>
    <scope>NUCLEOTIDE SEQUENCE [LARGE SCALE GENOMIC DNA]</scope>
    <source>
        <strain evidence="3 4">MD130-1</strain>
    </source>
</reference>
<feature type="domain" description="DUF7344" evidence="2">
    <location>
        <begin position="34"/>
        <end position="110"/>
    </location>
</feature>
<keyword evidence="1" id="KW-1133">Transmembrane helix</keyword>
<organism evidence="3 4">
    <name type="scientific">Haloarcula mannanilytica</name>
    <dbReference type="NCBI Taxonomy" id="2509225"/>
    <lineage>
        <taxon>Archaea</taxon>
        <taxon>Methanobacteriati</taxon>
        <taxon>Methanobacteriota</taxon>
        <taxon>Stenosarchaea group</taxon>
        <taxon>Halobacteria</taxon>
        <taxon>Halobacteriales</taxon>
        <taxon>Haloarculaceae</taxon>
        <taxon>Haloarcula</taxon>
    </lineage>
</organism>
<dbReference type="Pfam" id="PF24035">
    <property type="entry name" value="DUF7344"/>
    <property type="match status" value="1"/>
</dbReference>
<evidence type="ECO:0000313" key="3">
    <source>
        <dbReference type="EMBL" id="GCF14493.1"/>
    </source>
</evidence>
<protein>
    <recommendedName>
        <fullName evidence="2">DUF7344 domain-containing protein</fullName>
    </recommendedName>
</protein>
<keyword evidence="1" id="KW-0472">Membrane</keyword>
<accession>A0A4C2EPG1</accession>
<name>A0A4C2EPG1_9EURY</name>
<dbReference type="AlphaFoldDB" id="A0A4C2EPG1"/>
<feature type="transmembrane region" description="Helical" evidence="1">
    <location>
        <begin position="164"/>
        <end position="184"/>
    </location>
</feature>
<evidence type="ECO:0000313" key="4">
    <source>
        <dbReference type="Proteomes" id="UP000304382"/>
    </source>
</evidence>
<proteinExistence type="predicted"/>
<evidence type="ECO:0000256" key="1">
    <source>
        <dbReference type="SAM" id="Phobius"/>
    </source>
</evidence>
<dbReference type="Gene3D" id="1.10.10.10">
    <property type="entry name" value="Winged helix-like DNA-binding domain superfamily/Winged helix DNA-binding domain"/>
    <property type="match status" value="1"/>
</dbReference>
<comment type="caution">
    <text evidence="3">The sequence shown here is derived from an EMBL/GenBank/DDBJ whole genome shotgun (WGS) entry which is preliminary data.</text>
</comment>
<dbReference type="InterPro" id="IPR055768">
    <property type="entry name" value="DUF7344"/>
</dbReference>